<evidence type="ECO:0000313" key="1">
    <source>
        <dbReference type="EMBL" id="KAF5221077.1"/>
    </source>
</evidence>
<dbReference type="EMBL" id="JABDHM010000042">
    <property type="protein sequence ID" value="KAF5221077.1"/>
    <property type="molecule type" value="Genomic_DNA"/>
</dbReference>
<protein>
    <submittedName>
        <fullName evidence="1">Uncharacterized protein</fullName>
    </submittedName>
</protein>
<dbReference type="VEuPathDB" id="TriTrypDB:ECC02_005944"/>
<comment type="caution">
    <text evidence="1">The sequence shown here is derived from an EMBL/GenBank/DDBJ whole genome shotgun (WGS) entry which is preliminary data.</text>
</comment>
<organism evidence="1 2">
    <name type="scientific">Trypanosoma cruzi</name>
    <dbReference type="NCBI Taxonomy" id="5693"/>
    <lineage>
        <taxon>Eukaryota</taxon>
        <taxon>Discoba</taxon>
        <taxon>Euglenozoa</taxon>
        <taxon>Kinetoplastea</taxon>
        <taxon>Metakinetoplastina</taxon>
        <taxon>Trypanosomatida</taxon>
        <taxon>Trypanosomatidae</taxon>
        <taxon>Trypanosoma</taxon>
        <taxon>Schizotrypanum</taxon>
    </lineage>
</organism>
<accession>A0A7J6Y326</accession>
<evidence type="ECO:0000313" key="2">
    <source>
        <dbReference type="Proteomes" id="UP000583944"/>
    </source>
</evidence>
<dbReference type="VEuPathDB" id="TriTrypDB:BCY84_14476"/>
<dbReference type="AlphaFoldDB" id="A0A7J6Y326"/>
<proteinExistence type="predicted"/>
<gene>
    <name evidence="1" type="ORF">ECC02_005944</name>
</gene>
<sequence>MPLSIPKAIETVRRYVDDQRDDATGSVGTTTCLHSSAVEVCEDPQRRILPAFRETWRGGPNIIASNDGSYFVAADCLWHDRNRILAEEIKDYASLKDAPWAGGKLASTLSSCARCKIDATSAIFSNWPRERVTENLVKQSVLDRAKLYRSCRMNYVHGALGLQESPYGHAGEVYGDIHQKLSRARARAICPVKRQAKHTEDSLFGSIPLRQTLCVRRKGGAEPKDHLFGSLHVEEKKYL</sequence>
<name>A0A7J6Y326_TRYCR</name>
<dbReference type="Proteomes" id="UP000583944">
    <property type="component" value="Unassembled WGS sequence"/>
</dbReference>
<reference evidence="1 2" key="1">
    <citation type="journal article" date="2019" name="Genome Biol. Evol.">
        <title>Nanopore Sequencing Significantly Improves Genome Assembly of the Protozoan Parasite Trypanosoma cruzi.</title>
        <authorList>
            <person name="Diaz-Viraque F."/>
            <person name="Pita S."/>
            <person name="Greif G."/>
            <person name="de Souza R.C.M."/>
            <person name="Iraola G."/>
            <person name="Robello C."/>
        </authorList>
    </citation>
    <scope>NUCLEOTIDE SEQUENCE [LARGE SCALE GENOMIC DNA]</scope>
    <source>
        <strain evidence="1 2">Berenice</strain>
    </source>
</reference>